<name>A0A3Q4FYM7_NEOBR</name>
<feature type="compositionally biased region" description="Polar residues" evidence="5">
    <location>
        <begin position="41"/>
        <end position="52"/>
    </location>
</feature>
<dbReference type="Gene3D" id="2.40.10.120">
    <property type="match status" value="1"/>
</dbReference>
<dbReference type="InterPro" id="IPR009003">
    <property type="entry name" value="Peptidase_S1_PA"/>
</dbReference>
<dbReference type="GO" id="GO:0006508">
    <property type="term" value="P:proteolysis"/>
    <property type="evidence" value="ECO:0007669"/>
    <property type="project" value="UniProtKB-KW"/>
</dbReference>
<dbReference type="GeneTree" id="ENSGT00390000005182"/>
<comment type="similarity">
    <text evidence="4">Belongs to the peptidase S1B family.</text>
</comment>
<dbReference type="Proteomes" id="UP000261580">
    <property type="component" value="Unassembled WGS sequence"/>
</dbReference>
<dbReference type="GO" id="GO:0008236">
    <property type="term" value="F:serine-type peptidase activity"/>
    <property type="evidence" value="ECO:0007669"/>
    <property type="project" value="UniProtKB-KW"/>
</dbReference>
<feature type="chain" id="PRO_5018380907" description="Serine protease" evidence="4">
    <location>
        <begin position="20"/>
        <end position="567"/>
    </location>
</feature>
<keyword evidence="4" id="KW-0732">Signal</keyword>
<dbReference type="AlphaFoldDB" id="A0A3Q4FYM7"/>
<reference evidence="6" key="1">
    <citation type="submission" date="2025-08" db="UniProtKB">
        <authorList>
            <consortium name="Ensembl"/>
        </authorList>
    </citation>
    <scope>IDENTIFICATION</scope>
</reference>
<evidence type="ECO:0000256" key="1">
    <source>
        <dbReference type="ARBA" id="ARBA00022670"/>
    </source>
</evidence>
<dbReference type="PRINTS" id="PR00839">
    <property type="entry name" value="V8PROTEASE"/>
</dbReference>
<dbReference type="PANTHER" id="PTHR14389">
    <property type="entry name" value="SI:CH1073-475A24.1"/>
    <property type="match status" value="1"/>
</dbReference>
<evidence type="ECO:0000256" key="5">
    <source>
        <dbReference type="SAM" id="MobiDB-lite"/>
    </source>
</evidence>
<accession>A0A3Q4FYM7</accession>
<dbReference type="OMA" id="MNINDEH"/>
<evidence type="ECO:0000256" key="3">
    <source>
        <dbReference type="ARBA" id="ARBA00022825"/>
    </source>
</evidence>
<feature type="signal peptide" evidence="4">
    <location>
        <begin position="1"/>
        <end position="19"/>
    </location>
</feature>
<dbReference type="Ensembl" id="ENSNBRT00000000637.1">
    <property type="protein sequence ID" value="ENSNBRP00000000595.1"/>
    <property type="gene ID" value="ENSNBRG00000000538.1"/>
</dbReference>
<keyword evidence="7" id="KW-1185">Reference proteome</keyword>
<sequence length="567" mass="64832">MISLNVILMMLLYMVYKSGEDRAPTTVSNNTDQALEEDSSQEQQALQEQVSRQDTDTQQLTHQLLSSHRMQNQDPSQPEQRVQNAILIDSNGKFINERKLFLNHKVVKPDCPNTQKAIELLSEEHLGTPSHIIIIIHAGCCQLRQEQNVRNVHPTDYYSVFYIDTKGGLNVTSTKLFRNTKVENFKYLCVYGEKEMSVEEALKRDGRFIDELGCFELMNINDEHMIVCTQKIKKLHNKKFKICCPRKVNTKTNQQAMPGQQKQQVLPHASTNAERTKETGSVLAVAHQKGITLKLRKENFGKIEQSFSEIHKVRLLLELSESVCLLEVPINDPFIIQGTGFVLFDNFVLTNAHLFKYWIDSKLPDWHKTLNVTAVFNFETQEFKEINKINAKVFVGDAELDYVILELITESQVPPGLLKRFGPVPLDGAACVVGHPGGGVKKMDPTCVIEKTRREEAVHKNLEDYKEYIITLYAINQAIKNDPYENTYVTYNSFMYHRSSGYPVFDAHGRVFGLHSGGFFYGFPKSKQSVIEFSFPLLTIFENFDIQMAFKFLVSEQKIERGGKKDA</sequence>
<evidence type="ECO:0000256" key="2">
    <source>
        <dbReference type="ARBA" id="ARBA00022801"/>
    </source>
</evidence>
<dbReference type="SUPFAM" id="SSF50494">
    <property type="entry name" value="Trypsin-like serine proteases"/>
    <property type="match status" value="1"/>
</dbReference>
<dbReference type="GO" id="GO:0006260">
    <property type="term" value="P:DNA replication"/>
    <property type="evidence" value="ECO:0007669"/>
    <property type="project" value="TreeGrafter"/>
</dbReference>
<organism evidence="6 7">
    <name type="scientific">Neolamprologus brichardi</name>
    <name type="common">Fairy cichlid</name>
    <name type="synonym">Lamprologus brichardi</name>
    <dbReference type="NCBI Taxonomy" id="32507"/>
    <lineage>
        <taxon>Eukaryota</taxon>
        <taxon>Metazoa</taxon>
        <taxon>Chordata</taxon>
        <taxon>Craniata</taxon>
        <taxon>Vertebrata</taxon>
        <taxon>Euteleostomi</taxon>
        <taxon>Actinopterygii</taxon>
        <taxon>Neopterygii</taxon>
        <taxon>Teleostei</taxon>
        <taxon>Neoteleostei</taxon>
        <taxon>Acanthomorphata</taxon>
        <taxon>Ovalentaria</taxon>
        <taxon>Cichlomorphae</taxon>
        <taxon>Cichliformes</taxon>
        <taxon>Cichlidae</taxon>
        <taxon>African cichlids</taxon>
        <taxon>Pseudocrenilabrinae</taxon>
        <taxon>Lamprologini</taxon>
        <taxon>Neolamprologus</taxon>
    </lineage>
</organism>
<proteinExistence type="inferred from homology"/>
<dbReference type="InterPro" id="IPR008256">
    <property type="entry name" value="Peptidase_S1B"/>
</dbReference>
<keyword evidence="2 4" id="KW-0378">Hydrolase</keyword>
<dbReference type="Pfam" id="PF13365">
    <property type="entry name" value="Trypsin_2"/>
    <property type="match status" value="1"/>
</dbReference>
<evidence type="ECO:0000313" key="6">
    <source>
        <dbReference type="Ensembl" id="ENSNBRP00000000595.1"/>
    </source>
</evidence>
<reference evidence="6" key="2">
    <citation type="submission" date="2025-09" db="UniProtKB">
        <authorList>
            <consortium name="Ensembl"/>
        </authorList>
    </citation>
    <scope>IDENTIFICATION</scope>
</reference>
<evidence type="ECO:0000313" key="7">
    <source>
        <dbReference type="Proteomes" id="UP000261580"/>
    </source>
</evidence>
<dbReference type="PANTHER" id="PTHR14389:SF3">
    <property type="entry name" value="PROTEIN FAM111A-LIKE"/>
    <property type="match status" value="1"/>
</dbReference>
<protein>
    <recommendedName>
        <fullName evidence="4">Serine protease</fullName>
        <ecNumber evidence="4">3.4.21.-</ecNumber>
    </recommendedName>
</protein>
<keyword evidence="3 4" id="KW-0720">Serine protease</keyword>
<dbReference type="STRING" id="32507.ENSNBRP00000000595"/>
<evidence type="ECO:0000256" key="4">
    <source>
        <dbReference type="RuleBase" id="RU004296"/>
    </source>
</evidence>
<dbReference type="GO" id="GO:0000785">
    <property type="term" value="C:chromatin"/>
    <property type="evidence" value="ECO:0007669"/>
    <property type="project" value="TreeGrafter"/>
</dbReference>
<feature type="region of interest" description="Disordered" evidence="5">
    <location>
        <begin position="23"/>
        <end position="59"/>
    </location>
</feature>
<dbReference type="EC" id="3.4.21.-" evidence="4"/>
<dbReference type="GO" id="GO:0005634">
    <property type="term" value="C:nucleus"/>
    <property type="evidence" value="ECO:0007669"/>
    <property type="project" value="TreeGrafter"/>
</dbReference>
<keyword evidence="1 4" id="KW-0645">Protease</keyword>